<keyword evidence="4" id="KW-0547">Nucleotide-binding</keyword>
<comment type="caution">
    <text evidence="4">The sequence shown here is derived from an EMBL/GenBank/DDBJ whole genome shotgun (WGS) entry which is preliminary data.</text>
</comment>
<dbReference type="GO" id="GO:0005524">
    <property type="term" value="F:ATP binding"/>
    <property type="evidence" value="ECO:0007669"/>
    <property type="project" value="InterPro"/>
</dbReference>
<feature type="domain" description="Helicase C-terminal" evidence="3">
    <location>
        <begin position="325"/>
        <end position="483"/>
    </location>
</feature>
<dbReference type="SUPFAM" id="SSF52540">
    <property type="entry name" value="P-loop containing nucleoside triphosphate hydrolases"/>
    <property type="match status" value="2"/>
</dbReference>
<dbReference type="PROSITE" id="PS51194">
    <property type="entry name" value="HELICASE_CTER"/>
    <property type="match status" value="1"/>
</dbReference>
<evidence type="ECO:0000259" key="2">
    <source>
        <dbReference type="PROSITE" id="PS51192"/>
    </source>
</evidence>
<dbReference type="GO" id="GO:0004386">
    <property type="term" value="F:helicase activity"/>
    <property type="evidence" value="ECO:0007669"/>
    <property type="project" value="UniProtKB-KW"/>
</dbReference>
<dbReference type="SMART" id="SM00487">
    <property type="entry name" value="DEXDc"/>
    <property type="match status" value="1"/>
</dbReference>
<dbReference type="AlphaFoldDB" id="X6MYY3"/>
<evidence type="ECO:0000259" key="3">
    <source>
        <dbReference type="PROSITE" id="PS51194"/>
    </source>
</evidence>
<dbReference type="InterPro" id="IPR001650">
    <property type="entry name" value="Helicase_C-like"/>
</dbReference>
<dbReference type="PANTHER" id="PTHR45766">
    <property type="entry name" value="DNA ANNEALING HELICASE AND ENDONUCLEASE ZRANB3 FAMILY MEMBER"/>
    <property type="match status" value="1"/>
</dbReference>
<dbReference type="GO" id="GO:0006281">
    <property type="term" value="P:DNA repair"/>
    <property type="evidence" value="ECO:0007669"/>
    <property type="project" value="TreeGrafter"/>
</dbReference>
<dbReference type="EMBL" id="ASPP01014146">
    <property type="protein sequence ID" value="ETO19016.1"/>
    <property type="molecule type" value="Genomic_DNA"/>
</dbReference>
<dbReference type="GO" id="GO:0016787">
    <property type="term" value="F:hydrolase activity"/>
    <property type="evidence" value="ECO:0007669"/>
    <property type="project" value="UniProtKB-KW"/>
</dbReference>
<dbReference type="CDD" id="cd18010">
    <property type="entry name" value="DEXHc_HARP_SMARCAL1"/>
    <property type="match status" value="1"/>
</dbReference>
<protein>
    <submittedName>
        <fullName evidence="4">DEXH-box helicase</fullName>
    </submittedName>
</protein>
<dbReference type="PANTHER" id="PTHR45766:SF6">
    <property type="entry name" value="SWI_SNF-RELATED MATRIX-ASSOCIATED ACTIN-DEPENDENT REGULATOR OF CHROMATIN SUBFAMILY A-LIKE PROTEIN 1"/>
    <property type="match status" value="1"/>
</dbReference>
<dbReference type="Pfam" id="PF00271">
    <property type="entry name" value="Helicase_C"/>
    <property type="match status" value="1"/>
</dbReference>
<dbReference type="InterPro" id="IPR014001">
    <property type="entry name" value="Helicase_ATP-bd"/>
</dbReference>
<dbReference type="InterPro" id="IPR027417">
    <property type="entry name" value="P-loop_NTPase"/>
</dbReference>
<dbReference type="GO" id="GO:0043596">
    <property type="term" value="C:nuclear replication fork"/>
    <property type="evidence" value="ECO:0007669"/>
    <property type="project" value="TreeGrafter"/>
</dbReference>
<accession>X6MYY3</accession>
<evidence type="ECO:0000313" key="4">
    <source>
        <dbReference type="EMBL" id="ETO19016.1"/>
    </source>
</evidence>
<dbReference type="Gene3D" id="3.40.50.300">
    <property type="entry name" value="P-loop containing nucleotide triphosphate hydrolases"/>
    <property type="match status" value="1"/>
</dbReference>
<keyword evidence="4" id="KW-0067">ATP-binding</keyword>
<dbReference type="InterPro" id="IPR049730">
    <property type="entry name" value="SNF2/RAD54-like_C"/>
</dbReference>
<dbReference type="Gene3D" id="3.40.50.10810">
    <property type="entry name" value="Tandem AAA-ATPase domain"/>
    <property type="match status" value="1"/>
</dbReference>
<gene>
    <name evidence="4" type="ORF">RFI_18222</name>
</gene>
<dbReference type="OMA" id="FTLHRAR"/>
<organism evidence="4 5">
    <name type="scientific">Reticulomyxa filosa</name>
    <dbReference type="NCBI Taxonomy" id="46433"/>
    <lineage>
        <taxon>Eukaryota</taxon>
        <taxon>Sar</taxon>
        <taxon>Rhizaria</taxon>
        <taxon>Retaria</taxon>
        <taxon>Foraminifera</taxon>
        <taxon>Monothalamids</taxon>
        <taxon>Reticulomyxidae</taxon>
        <taxon>Reticulomyxa</taxon>
    </lineage>
</organism>
<dbReference type="PROSITE" id="PS51192">
    <property type="entry name" value="HELICASE_ATP_BIND_1"/>
    <property type="match status" value="1"/>
</dbReference>
<name>X6MYY3_RETFI</name>
<dbReference type="SMART" id="SM00490">
    <property type="entry name" value="HELICc"/>
    <property type="match status" value="1"/>
</dbReference>
<dbReference type="Pfam" id="PF00176">
    <property type="entry name" value="SNF2-rel_dom"/>
    <property type="match status" value="1"/>
</dbReference>
<dbReference type="Proteomes" id="UP000023152">
    <property type="component" value="Unassembled WGS sequence"/>
</dbReference>
<dbReference type="OrthoDB" id="2801544at2759"/>
<evidence type="ECO:0000256" key="1">
    <source>
        <dbReference type="ARBA" id="ARBA00022801"/>
    </source>
</evidence>
<dbReference type="InterPro" id="IPR000330">
    <property type="entry name" value="SNF2_N"/>
</dbReference>
<sequence>MYPFQKEGFAFALSKSGRCLIADEMGCGKTIQAIAVAYHYQKYWPLLIVTPSSLRLTWKSELMKWLPGCLSDCDINVISSSKDNVFEHTTSGHHGPASKLKPIASVTIVSYTVLTMKKSEFSNAHFDIIICDESHYLKNFKTQRCKVILPLIKSAQKVILLSGTPTNNRPMELFTQIDGLRPGEFMSFKDFTVRYCNGKKEKFGWTALGAVHLDELHALLTRRLKKDVLEQLPDKVRSVVVLEIDKKAVKALQVAIGRLDKQRERRMKTDNDMDRAEEDVVIDMKSNSENAPEMRSGADALKMLELKNENLMACFRDTGIVKIPGIKDYIADLFETGEKFLIFGHHIHVLNEIENKVSELAGTAYIRIDGDTKEIKRKEYVEKFQNDDKCRIAILSITAAGMGVTLTKATTVVFAELFWNPSVLLQCEDRAHRISQKEVVNVVFLVGRDTLDDRIFPMIHYKLQVISKTLSGKNMDLKVDSYTEPSQTNNCTYFNKRLSTRITWRVCSKYGEKKIDVDVFVIASFYTKKNNLVIALRIFHYFEILSSTLKKNNVFCKRKSGKSK</sequence>
<keyword evidence="1" id="KW-0378">Hydrolase</keyword>
<reference evidence="4 5" key="1">
    <citation type="journal article" date="2013" name="Curr. Biol.">
        <title>The Genome of the Foraminiferan Reticulomyxa filosa.</title>
        <authorList>
            <person name="Glockner G."/>
            <person name="Hulsmann N."/>
            <person name="Schleicher M."/>
            <person name="Noegel A.A."/>
            <person name="Eichinger L."/>
            <person name="Gallinger C."/>
            <person name="Pawlowski J."/>
            <person name="Sierra R."/>
            <person name="Euteneuer U."/>
            <person name="Pillet L."/>
            <person name="Moustafa A."/>
            <person name="Platzer M."/>
            <person name="Groth M."/>
            <person name="Szafranski K."/>
            <person name="Schliwa M."/>
        </authorList>
    </citation>
    <scope>NUCLEOTIDE SEQUENCE [LARGE SCALE GENOMIC DNA]</scope>
</reference>
<feature type="domain" description="Helicase ATP-binding" evidence="2">
    <location>
        <begin position="10"/>
        <end position="183"/>
    </location>
</feature>
<dbReference type="InterPro" id="IPR038718">
    <property type="entry name" value="SNF2-like_sf"/>
</dbReference>
<proteinExistence type="predicted"/>
<dbReference type="CDD" id="cd18793">
    <property type="entry name" value="SF2_C_SNF"/>
    <property type="match status" value="1"/>
</dbReference>
<dbReference type="GO" id="GO:0031297">
    <property type="term" value="P:replication fork processing"/>
    <property type="evidence" value="ECO:0007669"/>
    <property type="project" value="TreeGrafter"/>
</dbReference>
<evidence type="ECO:0000313" key="5">
    <source>
        <dbReference type="Proteomes" id="UP000023152"/>
    </source>
</evidence>
<keyword evidence="4" id="KW-0347">Helicase</keyword>
<keyword evidence="5" id="KW-1185">Reference proteome</keyword>